<dbReference type="AlphaFoldDB" id="A0AAN9MD93"/>
<gene>
    <name evidence="2" type="ORF">VNO77_07388</name>
</gene>
<dbReference type="PANTHER" id="PTHR11017">
    <property type="entry name" value="LEUCINE-RICH REPEAT-CONTAINING PROTEIN"/>
    <property type="match status" value="1"/>
</dbReference>
<keyword evidence="1" id="KW-0812">Transmembrane</keyword>
<feature type="transmembrane region" description="Helical" evidence="1">
    <location>
        <begin position="563"/>
        <end position="581"/>
    </location>
</feature>
<evidence type="ECO:0000313" key="2">
    <source>
        <dbReference type="EMBL" id="KAK7349753.1"/>
    </source>
</evidence>
<keyword evidence="1" id="KW-1133">Transmembrane helix</keyword>
<keyword evidence="1" id="KW-0472">Membrane</keyword>
<organism evidence="2 3">
    <name type="scientific">Canavalia gladiata</name>
    <name type="common">Sword bean</name>
    <name type="synonym">Dolichos gladiatus</name>
    <dbReference type="NCBI Taxonomy" id="3824"/>
    <lineage>
        <taxon>Eukaryota</taxon>
        <taxon>Viridiplantae</taxon>
        <taxon>Streptophyta</taxon>
        <taxon>Embryophyta</taxon>
        <taxon>Tracheophyta</taxon>
        <taxon>Spermatophyta</taxon>
        <taxon>Magnoliopsida</taxon>
        <taxon>eudicotyledons</taxon>
        <taxon>Gunneridae</taxon>
        <taxon>Pentapetalae</taxon>
        <taxon>rosids</taxon>
        <taxon>fabids</taxon>
        <taxon>Fabales</taxon>
        <taxon>Fabaceae</taxon>
        <taxon>Papilionoideae</taxon>
        <taxon>50 kb inversion clade</taxon>
        <taxon>NPAAA clade</taxon>
        <taxon>indigoferoid/millettioid clade</taxon>
        <taxon>Phaseoleae</taxon>
        <taxon>Canavalia</taxon>
    </lineage>
</organism>
<reference evidence="2 3" key="1">
    <citation type="submission" date="2024-01" db="EMBL/GenBank/DDBJ databases">
        <title>The genomes of 5 underutilized Papilionoideae crops provide insights into root nodulation and disease resistanc.</title>
        <authorList>
            <person name="Jiang F."/>
        </authorList>
    </citation>
    <scope>NUCLEOTIDE SEQUENCE [LARGE SCALE GENOMIC DNA]</scope>
    <source>
        <strain evidence="2">LVBAO_FW01</strain>
        <tissue evidence="2">Leaves</tissue>
    </source>
</reference>
<name>A0AAN9MD93_CANGL</name>
<dbReference type="InterPro" id="IPR044974">
    <property type="entry name" value="Disease_R_plants"/>
</dbReference>
<accession>A0AAN9MD93</accession>
<dbReference type="SUPFAM" id="SSF52058">
    <property type="entry name" value="L domain-like"/>
    <property type="match status" value="1"/>
</dbReference>
<evidence type="ECO:0000313" key="3">
    <source>
        <dbReference type="Proteomes" id="UP001367508"/>
    </source>
</evidence>
<dbReference type="InterPro" id="IPR032675">
    <property type="entry name" value="LRR_dom_sf"/>
</dbReference>
<comment type="caution">
    <text evidence="2">The sequence shown here is derived from an EMBL/GenBank/DDBJ whole genome shotgun (WGS) entry which is preliminary data.</text>
</comment>
<dbReference type="PANTHER" id="PTHR11017:SF263">
    <property type="entry name" value="ADP-RIBOSYL CYCLASE_CYCLIC ADP-RIBOSE HYDROLASE"/>
    <property type="match status" value="1"/>
</dbReference>
<evidence type="ECO:0000256" key="1">
    <source>
        <dbReference type="SAM" id="Phobius"/>
    </source>
</evidence>
<dbReference type="Proteomes" id="UP001367508">
    <property type="component" value="Unassembled WGS sequence"/>
</dbReference>
<dbReference type="Gene3D" id="3.80.10.10">
    <property type="entry name" value="Ribonuclease Inhibitor"/>
    <property type="match status" value="2"/>
</dbReference>
<proteinExistence type="predicted"/>
<protein>
    <submittedName>
        <fullName evidence="2">Uncharacterized protein</fullName>
    </submittedName>
</protein>
<keyword evidence="3" id="KW-1185">Reference proteome</keyword>
<sequence length="582" mass="67121">MERDDAQLVEEIVKTVNLELKNQVNSKGLIGIDKPIAHLVSLLHQESKDVRVIGIWGMGGKEGTEAIRSIRINLSVISELKLSPYIFTKMNKLHYLDIHGEHYPRRLECLPQGLQSFPTKLRYLRWMNYPLKSLPENFSAEKLVILDLTRSRLRKLWDGVQNLANLKEVILYFSTYLEELPDFSKATNLEVLDMYACEKLTNVHPYIFSLEKLRKIDLTNCCSITELRSDTDFTSPSDLKITLSRCIKLREFSVTSKNITKLALQFTPISALPRCLETFTRLQYLDLEGCNKLQTLPELPSSLKVLYAGDCTSLKTIVFPSKSSEQFKENNKTVEFWNCLKLDEDSLIAVELNAQMNVKKFASQHLYALENNPVENYDDYNDKYCSYQSRYMYPGSSLPDWLVYKTVEDYIIIDLSSAPPSSLLGFILCFIVVGDEKPFFGRRLQFNISVSDGDSEDEEDDVKILTRISSRSIESDHVCVIYDQRCSCYLTRRAKNQSKFKIKATVWFKYEYECPGVDCQRRVALKGFGVMPISISTNHNFIQQMELCDTNYISMPLNKWKRIALSIILSISLLLFIMKFLI</sequence>
<dbReference type="EMBL" id="JAYMYQ010000002">
    <property type="protein sequence ID" value="KAK7349753.1"/>
    <property type="molecule type" value="Genomic_DNA"/>
</dbReference>
<dbReference type="GO" id="GO:0006952">
    <property type="term" value="P:defense response"/>
    <property type="evidence" value="ECO:0007669"/>
    <property type="project" value="InterPro"/>
</dbReference>